<feature type="transmembrane region" description="Helical" evidence="1">
    <location>
        <begin position="6"/>
        <end position="25"/>
    </location>
</feature>
<organism evidence="2">
    <name type="scientific">marine metagenome</name>
    <dbReference type="NCBI Taxonomy" id="408172"/>
    <lineage>
        <taxon>unclassified sequences</taxon>
        <taxon>metagenomes</taxon>
        <taxon>ecological metagenomes</taxon>
    </lineage>
</organism>
<name>A0A382B224_9ZZZZ</name>
<keyword evidence="1" id="KW-0472">Membrane</keyword>
<evidence type="ECO:0000256" key="1">
    <source>
        <dbReference type="SAM" id="Phobius"/>
    </source>
</evidence>
<gene>
    <name evidence="2" type="ORF">METZ01_LOCUS160613</name>
</gene>
<dbReference type="EMBL" id="UINC01027833">
    <property type="protein sequence ID" value="SVB07759.1"/>
    <property type="molecule type" value="Genomic_DNA"/>
</dbReference>
<accession>A0A382B224</accession>
<dbReference type="AlphaFoldDB" id="A0A382B224"/>
<sequence>MSQVASILIVLGGVVILGTGLRWWWKTSWAPLMRASQNVDNQSEHDDHSPE</sequence>
<keyword evidence="1" id="KW-1133">Transmembrane helix</keyword>
<keyword evidence="1" id="KW-0812">Transmembrane</keyword>
<protein>
    <submittedName>
        <fullName evidence="2">Uncharacterized protein</fullName>
    </submittedName>
</protein>
<evidence type="ECO:0000313" key="2">
    <source>
        <dbReference type="EMBL" id="SVB07759.1"/>
    </source>
</evidence>
<proteinExistence type="predicted"/>
<reference evidence="2" key="1">
    <citation type="submission" date="2018-05" db="EMBL/GenBank/DDBJ databases">
        <authorList>
            <person name="Lanie J.A."/>
            <person name="Ng W.-L."/>
            <person name="Kazmierczak K.M."/>
            <person name="Andrzejewski T.M."/>
            <person name="Davidsen T.M."/>
            <person name="Wayne K.J."/>
            <person name="Tettelin H."/>
            <person name="Glass J.I."/>
            <person name="Rusch D."/>
            <person name="Podicherti R."/>
            <person name="Tsui H.-C.T."/>
            <person name="Winkler M.E."/>
        </authorList>
    </citation>
    <scope>NUCLEOTIDE SEQUENCE</scope>
</reference>